<dbReference type="Gene3D" id="1.10.10.60">
    <property type="entry name" value="Homeodomain-like"/>
    <property type="match status" value="3"/>
</dbReference>
<dbReference type="PROSITE" id="PS51294">
    <property type="entry name" value="HTH_MYB"/>
    <property type="match status" value="1"/>
</dbReference>
<evidence type="ECO:0000256" key="2">
    <source>
        <dbReference type="ARBA" id="ARBA00023125"/>
    </source>
</evidence>
<dbReference type="SUPFAM" id="SSF46689">
    <property type="entry name" value="Homeodomain-like"/>
    <property type="match status" value="3"/>
</dbReference>
<dbReference type="PANTHER" id="PTHR46621:SF1">
    <property type="entry name" value="SNRNA-ACTIVATING PROTEIN COMPLEX SUBUNIT 4"/>
    <property type="match status" value="1"/>
</dbReference>
<feature type="compositionally biased region" description="Basic and acidic residues" evidence="5">
    <location>
        <begin position="516"/>
        <end position="526"/>
    </location>
</feature>
<evidence type="ECO:0000256" key="1">
    <source>
        <dbReference type="ARBA" id="ARBA00023015"/>
    </source>
</evidence>
<keyword evidence="9" id="KW-1185">Reference proteome</keyword>
<dbReference type="GO" id="GO:0000978">
    <property type="term" value="F:RNA polymerase II cis-regulatory region sequence-specific DNA binding"/>
    <property type="evidence" value="ECO:0007669"/>
    <property type="project" value="TreeGrafter"/>
</dbReference>
<dbReference type="GO" id="GO:0042795">
    <property type="term" value="P:snRNA transcription by RNA polymerase II"/>
    <property type="evidence" value="ECO:0007669"/>
    <property type="project" value="TreeGrafter"/>
</dbReference>
<evidence type="ECO:0000313" key="8">
    <source>
        <dbReference type="EMBL" id="EPT02824.1"/>
    </source>
</evidence>
<dbReference type="HOGENOM" id="CLU_022146_0_0_1"/>
<dbReference type="AlphaFoldDB" id="S8EHS5"/>
<proteinExistence type="predicted"/>
<dbReference type="PANTHER" id="PTHR46621">
    <property type="entry name" value="SNRNA-ACTIVATING PROTEIN COMPLEX SUBUNIT 4"/>
    <property type="match status" value="1"/>
</dbReference>
<feature type="domain" description="HTH myb-type" evidence="7">
    <location>
        <begin position="293"/>
        <end position="342"/>
    </location>
</feature>
<dbReference type="Pfam" id="PF00249">
    <property type="entry name" value="Myb_DNA-binding"/>
    <property type="match status" value="2"/>
</dbReference>
<dbReference type="eggNOG" id="KOG0048">
    <property type="taxonomic scope" value="Eukaryota"/>
</dbReference>
<accession>S8EHS5</accession>
<feature type="domain" description="Myb-like" evidence="6">
    <location>
        <begin position="293"/>
        <end position="343"/>
    </location>
</feature>
<feature type="domain" description="Myb-like" evidence="6">
    <location>
        <begin position="190"/>
        <end position="236"/>
    </location>
</feature>
<dbReference type="GO" id="GO:0042796">
    <property type="term" value="P:snRNA transcription by RNA polymerase III"/>
    <property type="evidence" value="ECO:0007669"/>
    <property type="project" value="TreeGrafter"/>
</dbReference>
<dbReference type="PROSITE" id="PS50090">
    <property type="entry name" value="MYB_LIKE"/>
    <property type="match status" value="4"/>
</dbReference>
<dbReference type="InterPro" id="IPR001005">
    <property type="entry name" value="SANT/Myb"/>
</dbReference>
<organism evidence="8 9">
    <name type="scientific">Fomitopsis schrenkii</name>
    <name type="common">Brown rot fungus</name>
    <dbReference type="NCBI Taxonomy" id="2126942"/>
    <lineage>
        <taxon>Eukaryota</taxon>
        <taxon>Fungi</taxon>
        <taxon>Dikarya</taxon>
        <taxon>Basidiomycota</taxon>
        <taxon>Agaricomycotina</taxon>
        <taxon>Agaricomycetes</taxon>
        <taxon>Polyporales</taxon>
        <taxon>Fomitopsis</taxon>
    </lineage>
</organism>
<protein>
    <submittedName>
        <fullName evidence="8">Uncharacterized protein</fullName>
    </submittedName>
</protein>
<dbReference type="InterPro" id="IPR009057">
    <property type="entry name" value="Homeodomain-like_sf"/>
</dbReference>
<keyword evidence="2" id="KW-0238">DNA-binding</keyword>
<dbReference type="EMBL" id="KE504133">
    <property type="protein sequence ID" value="EPT02824.1"/>
    <property type="molecule type" value="Genomic_DNA"/>
</dbReference>
<dbReference type="GO" id="GO:0001006">
    <property type="term" value="F:RNA polymerase III type 3 promoter sequence-specific DNA binding"/>
    <property type="evidence" value="ECO:0007669"/>
    <property type="project" value="TreeGrafter"/>
</dbReference>
<keyword evidence="3" id="KW-0804">Transcription</keyword>
<dbReference type="InterPro" id="IPR017930">
    <property type="entry name" value="Myb_dom"/>
</dbReference>
<gene>
    <name evidence="8" type="ORF">FOMPIDRAFT_1117324</name>
</gene>
<dbReference type="InterPro" id="IPR051575">
    <property type="entry name" value="Myb-like_DNA-bd"/>
</dbReference>
<evidence type="ECO:0000256" key="5">
    <source>
        <dbReference type="SAM" id="MobiDB-lite"/>
    </source>
</evidence>
<sequence length="564" mass="63525">MTSESDIQQGIHKALQANKDHQYALRIYSERIDAELESLNKLLAAADVSDTEEDTLELNTGGWVVIPDATDAIAPVSPVDLLHHASPFREAALRRQRYVDATVMHQWKPNDLEALSDAVRSENHRLYAVEAQLRGQQGLPRQTEDLTRFMEENTTGIDWERVSVKVSKSSLSGDHRSAKACEIKWLGERHPRFNHSQWMQPEIDRVKELVSGSGPGQVNWVYIAEKLGTGRTPLDCMRHAIYRRLHFWDADSDGRLRTAVETYGADNWPLAARLVSEDATPQQCQGRWTRYLDPNIRRGSFTEEEDRLLRDAVAVYGNAWHEISPFLSGRTNEQCRERAQEFNTIANVKKKWTEDEDRAILRAAEDAEVIDFAEVTRVLGTGRTEAQVRNRYSALMRRVNRIATHNPTATQMLRPILPASPLQPVLQPVAGPSKPAPQPSRPRPRPRRKRVVETNPAPLDESTSLAPPPGDDQGRDVEAAPPVARRKGKGKVIELPYEADEPEEDTPTQARKMPKRSRDTAADRPASRKKATKNKELLRANELAGDQTVGCASSRCNRDVVNVM</sequence>
<evidence type="ECO:0000256" key="4">
    <source>
        <dbReference type="ARBA" id="ARBA00023242"/>
    </source>
</evidence>
<dbReference type="GO" id="GO:0019185">
    <property type="term" value="C:snRNA-activating protein complex"/>
    <property type="evidence" value="ECO:0007669"/>
    <property type="project" value="TreeGrafter"/>
</dbReference>
<keyword evidence="4" id="KW-0539">Nucleus</keyword>
<dbReference type="OrthoDB" id="2143914at2759"/>
<feature type="region of interest" description="Disordered" evidence="5">
    <location>
        <begin position="423"/>
        <end position="538"/>
    </location>
</feature>
<dbReference type="CDD" id="cd00167">
    <property type="entry name" value="SANT"/>
    <property type="match status" value="3"/>
</dbReference>
<feature type="compositionally biased region" description="Acidic residues" evidence="5">
    <location>
        <begin position="497"/>
        <end position="506"/>
    </location>
</feature>
<evidence type="ECO:0000313" key="9">
    <source>
        <dbReference type="Proteomes" id="UP000015241"/>
    </source>
</evidence>
<name>S8EHS5_FOMSC</name>
<evidence type="ECO:0000256" key="3">
    <source>
        <dbReference type="ARBA" id="ARBA00023163"/>
    </source>
</evidence>
<reference evidence="8 9" key="1">
    <citation type="journal article" date="2012" name="Science">
        <title>The Paleozoic origin of enzymatic lignin decomposition reconstructed from 31 fungal genomes.</title>
        <authorList>
            <person name="Floudas D."/>
            <person name="Binder M."/>
            <person name="Riley R."/>
            <person name="Barry K."/>
            <person name="Blanchette R.A."/>
            <person name="Henrissat B."/>
            <person name="Martinez A.T."/>
            <person name="Otillar R."/>
            <person name="Spatafora J.W."/>
            <person name="Yadav J.S."/>
            <person name="Aerts A."/>
            <person name="Benoit I."/>
            <person name="Boyd A."/>
            <person name="Carlson A."/>
            <person name="Copeland A."/>
            <person name="Coutinho P.M."/>
            <person name="de Vries R.P."/>
            <person name="Ferreira P."/>
            <person name="Findley K."/>
            <person name="Foster B."/>
            <person name="Gaskell J."/>
            <person name="Glotzer D."/>
            <person name="Gorecki P."/>
            <person name="Heitman J."/>
            <person name="Hesse C."/>
            <person name="Hori C."/>
            <person name="Igarashi K."/>
            <person name="Jurgens J.A."/>
            <person name="Kallen N."/>
            <person name="Kersten P."/>
            <person name="Kohler A."/>
            <person name="Kuees U."/>
            <person name="Kumar T.K.A."/>
            <person name="Kuo A."/>
            <person name="LaButti K."/>
            <person name="Larrondo L.F."/>
            <person name="Lindquist E."/>
            <person name="Ling A."/>
            <person name="Lombard V."/>
            <person name="Lucas S."/>
            <person name="Lundell T."/>
            <person name="Martin R."/>
            <person name="McLaughlin D.J."/>
            <person name="Morgenstern I."/>
            <person name="Morin E."/>
            <person name="Murat C."/>
            <person name="Nagy L.G."/>
            <person name="Nolan M."/>
            <person name="Ohm R.A."/>
            <person name="Patyshakuliyeva A."/>
            <person name="Rokas A."/>
            <person name="Ruiz-Duenas F.J."/>
            <person name="Sabat G."/>
            <person name="Salamov A."/>
            <person name="Samejima M."/>
            <person name="Schmutz J."/>
            <person name="Slot J.C."/>
            <person name="St John F."/>
            <person name="Stenlid J."/>
            <person name="Sun H."/>
            <person name="Sun S."/>
            <person name="Syed K."/>
            <person name="Tsang A."/>
            <person name="Wiebenga A."/>
            <person name="Young D."/>
            <person name="Pisabarro A."/>
            <person name="Eastwood D.C."/>
            <person name="Martin F."/>
            <person name="Cullen D."/>
            <person name="Grigoriev I.V."/>
            <person name="Hibbett D.S."/>
        </authorList>
    </citation>
    <scope>NUCLEOTIDE SEQUENCE</scope>
    <source>
        <strain evidence="9">FP-58527</strain>
    </source>
</reference>
<feature type="domain" description="Myb-like" evidence="6">
    <location>
        <begin position="248"/>
        <end position="292"/>
    </location>
</feature>
<keyword evidence="1" id="KW-0805">Transcription regulation</keyword>
<evidence type="ECO:0000259" key="6">
    <source>
        <dbReference type="PROSITE" id="PS50090"/>
    </source>
</evidence>
<feature type="domain" description="Myb-like" evidence="6">
    <location>
        <begin position="349"/>
        <end position="396"/>
    </location>
</feature>
<dbReference type="SMART" id="SM00717">
    <property type="entry name" value="SANT"/>
    <property type="match status" value="5"/>
</dbReference>
<dbReference type="InParanoid" id="S8EHS5"/>
<dbReference type="STRING" id="743788.S8EHS5"/>
<dbReference type="Proteomes" id="UP000015241">
    <property type="component" value="Unassembled WGS sequence"/>
</dbReference>
<evidence type="ECO:0000259" key="7">
    <source>
        <dbReference type="PROSITE" id="PS51294"/>
    </source>
</evidence>